<dbReference type="InterPro" id="IPR036388">
    <property type="entry name" value="WH-like_DNA-bd_sf"/>
</dbReference>
<dbReference type="PROSITE" id="PS50931">
    <property type="entry name" value="HTH_LYSR"/>
    <property type="match status" value="1"/>
</dbReference>
<feature type="domain" description="HTH lysR-type" evidence="5">
    <location>
        <begin position="2"/>
        <end position="59"/>
    </location>
</feature>
<evidence type="ECO:0000313" key="7">
    <source>
        <dbReference type="Proteomes" id="UP001597295"/>
    </source>
</evidence>
<evidence type="ECO:0000256" key="3">
    <source>
        <dbReference type="ARBA" id="ARBA00023125"/>
    </source>
</evidence>
<keyword evidence="4" id="KW-0804">Transcription</keyword>
<keyword evidence="3" id="KW-0238">DNA-binding</keyword>
<dbReference type="SUPFAM" id="SSF46785">
    <property type="entry name" value="Winged helix' DNA-binding domain"/>
    <property type="match status" value="1"/>
</dbReference>
<comment type="caution">
    <text evidence="6">The sequence shown here is derived from an EMBL/GenBank/DDBJ whole genome shotgun (WGS) entry which is preliminary data.</text>
</comment>
<dbReference type="Pfam" id="PF03466">
    <property type="entry name" value="LysR_substrate"/>
    <property type="match status" value="1"/>
</dbReference>
<dbReference type="Gene3D" id="3.40.190.290">
    <property type="match status" value="1"/>
</dbReference>
<gene>
    <name evidence="6" type="ORF">ACFSM5_04825</name>
</gene>
<evidence type="ECO:0000259" key="5">
    <source>
        <dbReference type="PROSITE" id="PS50931"/>
    </source>
</evidence>
<name>A0ABW5DQP3_9PROT</name>
<organism evidence="6 7">
    <name type="scientific">Lacibacterium aquatile</name>
    <dbReference type="NCBI Taxonomy" id="1168082"/>
    <lineage>
        <taxon>Bacteria</taxon>
        <taxon>Pseudomonadati</taxon>
        <taxon>Pseudomonadota</taxon>
        <taxon>Alphaproteobacteria</taxon>
        <taxon>Rhodospirillales</taxon>
        <taxon>Rhodospirillaceae</taxon>
    </lineage>
</organism>
<dbReference type="Gene3D" id="1.10.10.10">
    <property type="entry name" value="Winged helix-like DNA-binding domain superfamily/Winged helix DNA-binding domain"/>
    <property type="match status" value="1"/>
</dbReference>
<evidence type="ECO:0000256" key="1">
    <source>
        <dbReference type="ARBA" id="ARBA00009437"/>
    </source>
</evidence>
<evidence type="ECO:0000256" key="2">
    <source>
        <dbReference type="ARBA" id="ARBA00023015"/>
    </source>
</evidence>
<dbReference type="InterPro" id="IPR005119">
    <property type="entry name" value="LysR_subst-bd"/>
</dbReference>
<evidence type="ECO:0000313" key="6">
    <source>
        <dbReference type="EMBL" id="MFD2262201.1"/>
    </source>
</evidence>
<dbReference type="EMBL" id="JBHUIP010000003">
    <property type="protein sequence ID" value="MFD2262201.1"/>
    <property type="molecule type" value="Genomic_DNA"/>
</dbReference>
<reference evidence="7" key="1">
    <citation type="journal article" date="2019" name="Int. J. Syst. Evol. Microbiol.">
        <title>The Global Catalogue of Microorganisms (GCM) 10K type strain sequencing project: providing services to taxonomists for standard genome sequencing and annotation.</title>
        <authorList>
            <consortium name="The Broad Institute Genomics Platform"/>
            <consortium name="The Broad Institute Genome Sequencing Center for Infectious Disease"/>
            <person name="Wu L."/>
            <person name="Ma J."/>
        </authorList>
    </citation>
    <scope>NUCLEOTIDE SEQUENCE [LARGE SCALE GENOMIC DNA]</scope>
    <source>
        <strain evidence="7">CGMCC 1.19062</strain>
    </source>
</reference>
<keyword evidence="2" id="KW-0805">Transcription regulation</keyword>
<dbReference type="CDD" id="cd08442">
    <property type="entry name" value="PBP2_YofA_SoxR_like"/>
    <property type="match status" value="1"/>
</dbReference>
<dbReference type="SUPFAM" id="SSF53850">
    <property type="entry name" value="Periplasmic binding protein-like II"/>
    <property type="match status" value="1"/>
</dbReference>
<dbReference type="Proteomes" id="UP001597295">
    <property type="component" value="Unassembled WGS sequence"/>
</dbReference>
<dbReference type="InterPro" id="IPR036390">
    <property type="entry name" value="WH_DNA-bd_sf"/>
</dbReference>
<dbReference type="PRINTS" id="PR00039">
    <property type="entry name" value="HTHLYSR"/>
</dbReference>
<sequence length="285" mass="31293">MIDLSDLHVFRTVVQAGGITRAAERLHRVQSNVTARIQKLEEDLGVTLFLREGKRLHLTATGQTLLEYADRLLDLAVEARAAVQGSTPRGILRLGAMESTAAVRLPRPMSLLQDRYPDLTIELHTGDPRRLTAALLSGDLDAALVTEPISDPRLGSRPVFEEELIIVAGLRHPPISGPSDVLGATMLAFHPGCPHRKRLEDWFTDSGIPIERVVEVASYHAILGCAVAGMGVAVMPRAVLESYSERDRLSIHELSPHLRPLRTVLIWRGQEMPVKVAAFLEALEA</sequence>
<dbReference type="PANTHER" id="PTHR30126">
    <property type="entry name" value="HTH-TYPE TRANSCRIPTIONAL REGULATOR"/>
    <property type="match status" value="1"/>
</dbReference>
<dbReference type="Pfam" id="PF00126">
    <property type="entry name" value="HTH_1"/>
    <property type="match status" value="1"/>
</dbReference>
<evidence type="ECO:0000256" key="4">
    <source>
        <dbReference type="ARBA" id="ARBA00023163"/>
    </source>
</evidence>
<dbReference type="InterPro" id="IPR000847">
    <property type="entry name" value="LysR_HTH_N"/>
</dbReference>
<protein>
    <submittedName>
        <fullName evidence="6">LysR substrate-binding domain-containing protein</fullName>
    </submittedName>
</protein>
<proteinExistence type="inferred from homology"/>
<comment type="similarity">
    <text evidence="1">Belongs to the LysR transcriptional regulatory family.</text>
</comment>
<accession>A0ABW5DQP3</accession>
<dbReference type="PANTHER" id="PTHR30126:SF40">
    <property type="entry name" value="HTH-TYPE TRANSCRIPTIONAL REGULATOR GLTR"/>
    <property type="match status" value="1"/>
</dbReference>
<dbReference type="RefSeq" id="WP_379875118.1">
    <property type="nucleotide sequence ID" value="NZ_JBHUIP010000003.1"/>
</dbReference>
<keyword evidence="7" id="KW-1185">Reference proteome</keyword>